<dbReference type="eggNOG" id="COG0446">
    <property type="taxonomic scope" value="Bacteria"/>
</dbReference>
<dbReference type="GO" id="GO:0016491">
    <property type="term" value="F:oxidoreductase activity"/>
    <property type="evidence" value="ECO:0007669"/>
    <property type="project" value="InterPro"/>
</dbReference>
<feature type="domain" description="FAD/NAD(P)-binding" evidence="1">
    <location>
        <begin position="17"/>
        <end position="144"/>
    </location>
</feature>
<dbReference type="RefSeq" id="WP_013835676.1">
    <property type="nucleotide sequence ID" value="NC_015581.1"/>
</dbReference>
<dbReference type="STRING" id="717773.Thicy_1132"/>
<reference evidence="2 3" key="1">
    <citation type="submission" date="2011-05" db="EMBL/GenBank/DDBJ databases">
        <title>Complete sequence of Thioalkalimicrobium cyclicum ALM1.</title>
        <authorList>
            <consortium name="US DOE Joint Genome Institute"/>
            <person name="Lucas S."/>
            <person name="Han J."/>
            <person name="Lapidus A."/>
            <person name="Cheng J.-F."/>
            <person name="Goodwin L."/>
            <person name="Pitluck S."/>
            <person name="Peters L."/>
            <person name="Mikhailova N."/>
            <person name="Davenport K."/>
            <person name="Han C."/>
            <person name="Tapia R."/>
            <person name="Land M."/>
            <person name="Hauser L."/>
            <person name="Kyrpides N."/>
            <person name="Ivanova N."/>
            <person name="Pagani I."/>
            <person name="Kappler U."/>
            <person name="Woyke T."/>
        </authorList>
    </citation>
    <scope>NUCLEOTIDE SEQUENCE [LARGE SCALE GENOMIC DNA]</scope>
    <source>
        <strain evidence="3">DSM 14477 / JCM 11371 / ALM1</strain>
    </source>
</reference>
<keyword evidence="3" id="KW-1185">Reference proteome</keyword>
<dbReference type="EMBL" id="CP002776">
    <property type="protein sequence ID" value="AEG31899.1"/>
    <property type="molecule type" value="Genomic_DNA"/>
</dbReference>
<dbReference type="SUPFAM" id="SSF51905">
    <property type="entry name" value="FAD/NAD(P)-binding domain"/>
    <property type="match status" value="1"/>
</dbReference>
<dbReference type="Pfam" id="PF07992">
    <property type="entry name" value="Pyr_redox_2"/>
    <property type="match status" value="1"/>
</dbReference>
<dbReference type="OrthoDB" id="9781621at2"/>
<organism evidence="2 3">
    <name type="scientific">Thiomicrospira cyclica (strain DSM 14477 / JCM 11371 / ALM1)</name>
    <name type="common">Thioalkalimicrobium cyclicum</name>
    <dbReference type="NCBI Taxonomy" id="717773"/>
    <lineage>
        <taxon>Bacteria</taxon>
        <taxon>Pseudomonadati</taxon>
        <taxon>Pseudomonadota</taxon>
        <taxon>Gammaproteobacteria</taxon>
        <taxon>Thiotrichales</taxon>
        <taxon>Piscirickettsiaceae</taxon>
        <taxon>Thiomicrospira</taxon>
    </lineage>
</organism>
<dbReference type="InterPro" id="IPR036188">
    <property type="entry name" value="FAD/NAD-bd_sf"/>
</dbReference>
<dbReference type="Proteomes" id="UP000009232">
    <property type="component" value="Chromosome"/>
</dbReference>
<proteinExistence type="predicted"/>
<dbReference type="KEGG" id="tcy:Thicy_1132"/>
<dbReference type="PANTHER" id="PTHR43755:SF1">
    <property type="entry name" value="FAD-DEPENDENT PYRIDINE NUCLEOTIDE-DISULPHIDE OXIDOREDUCTASE"/>
    <property type="match status" value="1"/>
</dbReference>
<dbReference type="PANTHER" id="PTHR43755">
    <property type="match status" value="1"/>
</dbReference>
<dbReference type="Gene3D" id="3.50.50.100">
    <property type="match status" value="1"/>
</dbReference>
<dbReference type="InterPro" id="IPR023753">
    <property type="entry name" value="FAD/NAD-binding_dom"/>
</dbReference>
<dbReference type="HOGENOM" id="CLU_050485_0_0_6"/>
<dbReference type="InterPro" id="IPR052541">
    <property type="entry name" value="SQRD"/>
</dbReference>
<evidence type="ECO:0000313" key="3">
    <source>
        <dbReference type="Proteomes" id="UP000009232"/>
    </source>
</evidence>
<evidence type="ECO:0000313" key="2">
    <source>
        <dbReference type="EMBL" id="AEG31899.1"/>
    </source>
</evidence>
<dbReference type="AlphaFoldDB" id="F6D8P8"/>
<protein>
    <submittedName>
        <fullName evidence="2">FAD-dependent pyridine nucleotide-disulfide oxidoreductase</fullName>
    </submittedName>
</protein>
<gene>
    <name evidence="2" type="ordered locus">Thicy_1132</name>
</gene>
<name>F6D8P8_THICA</name>
<accession>F6D8P8</accession>
<sequence>MTSPSPLTSFTAPTLQVIGSGFAALTAAKHLRRLQPQTRVQVISPRNELVYYPSLIWLPAGLRQPADVVIPLANFFARQQIEWIEANVIGVSAGGRTVETSAGTLHNDGLIIASGGRFIKKLPGIEQAFTPCEGVHSVVTFSEKLAQLKGGTLAIGFGGNPNEPSAMRGGPIFEFLFGIDTLLRRQGRRDQFKLVFFNPAAEPGKRLGDKVPQKMLSMMAERDIATKLGQKIMGFGSNQVQLANESFSADLILFMPGMTGPSWLSNSDLPLSAGGMITADEFTQVVDCPGTYVAGDSGSFPGPEWQPKQAHAADIQAKTAAINLASYLKGQTAQAKIKHELICIVDTLDKGMLIKRSDKGTLMLPPLRIMHYAKRLFEKLYLRQYR</sequence>
<evidence type="ECO:0000259" key="1">
    <source>
        <dbReference type="Pfam" id="PF07992"/>
    </source>
</evidence>